<keyword evidence="5" id="KW-1185">Reference proteome</keyword>
<comment type="caution">
    <text evidence="4">The sequence shown here is derived from an EMBL/GenBank/DDBJ whole genome shotgun (WGS) entry which is preliminary data.</text>
</comment>
<dbReference type="InterPro" id="IPR036875">
    <property type="entry name" value="Znf_CCHC_sf"/>
</dbReference>
<dbReference type="InterPro" id="IPR048270">
    <property type="entry name" value="PNMA_C"/>
</dbReference>
<evidence type="ECO:0000256" key="2">
    <source>
        <dbReference type="SAM" id="MobiDB-lite"/>
    </source>
</evidence>
<feature type="region of interest" description="Disordered" evidence="2">
    <location>
        <begin position="1"/>
        <end position="35"/>
    </location>
</feature>
<feature type="region of interest" description="Disordered" evidence="2">
    <location>
        <begin position="117"/>
        <end position="144"/>
    </location>
</feature>
<keyword evidence="1" id="KW-0863">Zinc-finger</keyword>
<evidence type="ECO:0000256" key="1">
    <source>
        <dbReference type="PROSITE-ProRule" id="PRU00047"/>
    </source>
</evidence>
<feature type="compositionally biased region" description="Polar residues" evidence="2">
    <location>
        <begin position="129"/>
        <end position="141"/>
    </location>
</feature>
<dbReference type="Pfam" id="PF00098">
    <property type="entry name" value="zf-CCHC"/>
    <property type="match status" value="1"/>
</dbReference>
<organism evidence="4 5">
    <name type="scientific">Elysia crispata</name>
    <name type="common">lettuce slug</name>
    <dbReference type="NCBI Taxonomy" id="231223"/>
    <lineage>
        <taxon>Eukaryota</taxon>
        <taxon>Metazoa</taxon>
        <taxon>Spiralia</taxon>
        <taxon>Lophotrochozoa</taxon>
        <taxon>Mollusca</taxon>
        <taxon>Gastropoda</taxon>
        <taxon>Heterobranchia</taxon>
        <taxon>Euthyneura</taxon>
        <taxon>Panpulmonata</taxon>
        <taxon>Sacoglossa</taxon>
        <taxon>Placobranchoidea</taxon>
        <taxon>Plakobranchidae</taxon>
        <taxon>Elysia</taxon>
    </lineage>
</organism>
<gene>
    <name evidence="4" type="ORF">RRG08_026492</name>
</gene>
<name>A0AAE0Y3T7_9GAST</name>
<dbReference type="GO" id="GO:0008270">
    <property type="term" value="F:zinc ion binding"/>
    <property type="evidence" value="ECO:0007669"/>
    <property type="project" value="UniProtKB-KW"/>
</dbReference>
<proteinExistence type="predicted"/>
<reference evidence="4" key="1">
    <citation type="journal article" date="2023" name="G3 (Bethesda)">
        <title>A reference genome for the long-term kleptoplast-retaining sea slug Elysia crispata morphotype clarki.</title>
        <authorList>
            <person name="Eastman K.E."/>
            <person name="Pendleton A.L."/>
            <person name="Shaikh M.A."/>
            <person name="Suttiyut T."/>
            <person name="Ogas R."/>
            <person name="Tomko P."/>
            <person name="Gavelis G."/>
            <person name="Widhalm J.R."/>
            <person name="Wisecaver J.H."/>
        </authorList>
    </citation>
    <scope>NUCLEOTIDE SEQUENCE</scope>
    <source>
        <strain evidence="4">ECLA1</strain>
    </source>
</reference>
<dbReference type="Pfam" id="PF14893">
    <property type="entry name" value="PNMA"/>
    <property type="match status" value="1"/>
</dbReference>
<dbReference type="EMBL" id="JAWDGP010006980">
    <property type="protein sequence ID" value="KAK3732107.1"/>
    <property type="molecule type" value="Genomic_DNA"/>
</dbReference>
<evidence type="ECO:0000259" key="3">
    <source>
        <dbReference type="PROSITE" id="PS50158"/>
    </source>
</evidence>
<keyword evidence="1" id="KW-0862">Zinc</keyword>
<dbReference type="InterPro" id="IPR001878">
    <property type="entry name" value="Znf_CCHC"/>
</dbReference>
<protein>
    <recommendedName>
        <fullName evidence="3">CCHC-type domain-containing protein</fullName>
    </recommendedName>
</protein>
<dbReference type="AlphaFoldDB" id="A0AAE0Y3T7"/>
<accession>A0AAE0Y3T7</accession>
<dbReference type="Proteomes" id="UP001283361">
    <property type="component" value="Unassembled WGS sequence"/>
</dbReference>
<dbReference type="PROSITE" id="PS50158">
    <property type="entry name" value="ZF_CCHC"/>
    <property type="match status" value="1"/>
</dbReference>
<dbReference type="GO" id="GO:0003676">
    <property type="term" value="F:nucleic acid binding"/>
    <property type="evidence" value="ECO:0007669"/>
    <property type="project" value="InterPro"/>
</dbReference>
<evidence type="ECO:0000313" key="5">
    <source>
        <dbReference type="Proteomes" id="UP001283361"/>
    </source>
</evidence>
<dbReference type="SUPFAM" id="SSF57756">
    <property type="entry name" value="Retrovirus zinc finger-like domains"/>
    <property type="match status" value="1"/>
</dbReference>
<feature type="compositionally biased region" description="Gly residues" evidence="2">
    <location>
        <begin position="84"/>
        <end position="94"/>
    </location>
</feature>
<feature type="domain" description="CCHC-type" evidence="3">
    <location>
        <begin position="593"/>
        <end position="607"/>
    </location>
</feature>
<evidence type="ECO:0000313" key="4">
    <source>
        <dbReference type="EMBL" id="KAK3732107.1"/>
    </source>
</evidence>
<feature type="region of interest" description="Disordered" evidence="2">
    <location>
        <begin position="75"/>
        <end position="98"/>
    </location>
</feature>
<dbReference type="SMART" id="SM00343">
    <property type="entry name" value="ZnF_C2HC"/>
    <property type="match status" value="1"/>
</dbReference>
<sequence length="622" mass="69068">MKEVGGGGGAEEKGQCLAGSGESKRGGKEAANPGNRELVLDLGRQWTYDSHCSCHSQDNQLQDKLKLLSAVMGRHNTRQSSRGGLSGRDVGGSGTDRSLISEPAQVLGEEDYQISGADNLDSLPRESQGGEQRTASPSPQRSGKLIEEGDLHTLRSQCLLGFFRSNKVCLPAHRHNSESSKDPVNSTRVVPVGEREAEMVDDNFGLGGVQFLGGAQSHGGLNGVGREDGVRGLGRQSGVTKPSHNYGTTSGTSHWRSHIPKQLYFSGEEVIQGEWKSYTFQLEMYIENMDLGPQDCKRLLFYTLRGRALNYAVSMEESNPDISFRDLMRQMKVRFGAEIRCEIGYLRLQNAVQERGETLYEWADRLCDLARKAVTSGQGSPQVLNVMVVMRFCLGCRDRKTGVKVYEQGPPETLGEAIEQIEWLQHIVEVSKTRLGYADREYWRDPELYGQWEPNLKVYQVGYGHQNRTVETYGSIREDTGCVREANNCKRTPPQVRVQAEGNKTDTVQLIEQRLGKLENLVADSVEKIMSRIKQLVIEIGGMKKEIGELHTATEVNRVGLEELCRECSHEQNSSSGRASSISRSRSASPRGCFNCGEMGHKQINCPHVEKHVTFNDSKPLN</sequence>
<keyword evidence="1" id="KW-0479">Metal-binding</keyword>